<name>A0A9P8TQV6_WICPI</name>
<proteinExistence type="predicted"/>
<dbReference type="Proteomes" id="UP000774326">
    <property type="component" value="Unassembled WGS sequence"/>
</dbReference>
<comment type="caution">
    <text evidence="1">The sequence shown here is derived from an EMBL/GenBank/DDBJ whole genome shotgun (WGS) entry which is preliminary data.</text>
</comment>
<keyword evidence="2" id="KW-1185">Reference proteome</keyword>
<reference evidence="1" key="2">
    <citation type="submission" date="2021-01" db="EMBL/GenBank/DDBJ databases">
        <authorList>
            <person name="Schikora-Tamarit M.A."/>
        </authorList>
    </citation>
    <scope>NUCLEOTIDE SEQUENCE</scope>
    <source>
        <strain evidence="1">CBS2887</strain>
    </source>
</reference>
<evidence type="ECO:0000313" key="2">
    <source>
        <dbReference type="Proteomes" id="UP000774326"/>
    </source>
</evidence>
<accession>A0A9P8TQV6</accession>
<sequence>MTLSDRSRLWVVVVGEVLGNLDFLDIKDLPEPDDFILAIDPDLTRLCSSLAECNSFKSRRNLSPENPLGIIIDDCLLKEVKVRSFGVLSNPNISSFAVEVVALLAERECIDSATGSSKTYDIFLWDNSLPVLDIDFI</sequence>
<dbReference type="EMBL" id="JAEUBG010000606">
    <property type="protein sequence ID" value="KAH3687841.1"/>
    <property type="molecule type" value="Genomic_DNA"/>
</dbReference>
<protein>
    <submittedName>
        <fullName evidence="1">Uncharacterized protein</fullName>
    </submittedName>
</protein>
<organism evidence="1 2">
    <name type="scientific">Wickerhamomyces pijperi</name>
    <name type="common">Yeast</name>
    <name type="synonym">Pichia pijperi</name>
    <dbReference type="NCBI Taxonomy" id="599730"/>
    <lineage>
        <taxon>Eukaryota</taxon>
        <taxon>Fungi</taxon>
        <taxon>Dikarya</taxon>
        <taxon>Ascomycota</taxon>
        <taxon>Saccharomycotina</taxon>
        <taxon>Saccharomycetes</taxon>
        <taxon>Phaffomycetales</taxon>
        <taxon>Wickerhamomycetaceae</taxon>
        <taxon>Wickerhamomyces</taxon>
    </lineage>
</organism>
<gene>
    <name evidence="1" type="ORF">WICPIJ_001180</name>
</gene>
<dbReference type="AlphaFoldDB" id="A0A9P8TQV6"/>
<evidence type="ECO:0000313" key="1">
    <source>
        <dbReference type="EMBL" id="KAH3687841.1"/>
    </source>
</evidence>
<reference evidence="1" key="1">
    <citation type="journal article" date="2021" name="Open Biol.">
        <title>Shared evolutionary footprints suggest mitochondrial oxidative damage underlies multiple complex I losses in fungi.</title>
        <authorList>
            <person name="Schikora-Tamarit M.A."/>
            <person name="Marcet-Houben M."/>
            <person name="Nosek J."/>
            <person name="Gabaldon T."/>
        </authorList>
    </citation>
    <scope>NUCLEOTIDE SEQUENCE</scope>
    <source>
        <strain evidence="1">CBS2887</strain>
    </source>
</reference>